<keyword evidence="9" id="KW-0378">Hydrolase</keyword>
<dbReference type="RefSeq" id="WP_243536661.1">
    <property type="nucleotide sequence ID" value="NZ_CP093442.1"/>
</dbReference>
<comment type="function">
    <text evidence="6">ATP-dependent specificity component of the Clp protease. It directs the protease to specific substrates. Can perform chaperone functions in the absence of ClpP.</text>
</comment>
<dbReference type="InterPro" id="IPR019489">
    <property type="entry name" value="Clp_ATPase_C"/>
</dbReference>
<dbReference type="InterPro" id="IPR010603">
    <property type="entry name" value="Znf_CppX_C4"/>
</dbReference>
<evidence type="ECO:0000256" key="3">
    <source>
        <dbReference type="ARBA" id="ARBA00022833"/>
    </source>
</evidence>
<evidence type="ECO:0000313" key="10">
    <source>
        <dbReference type="Proteomes" id="UP000830116"/>
    </source>
</evidence>
<evidence type="ECO:0000313" key="9">
    <source>
        <dbReference type="EMBL" id="UOF00567.1"/>
    </source>
</evidence>
<dbReference type="GO" id="GO:0006508">
    <property type="term" value="P:proteolysis"/>
    <property type="evidence" value="ECO:0007669"/>
    <property type="project" value="UniProtKB-KW"/>
</dbReference>
<keyword evidence="5 6" id="KW-0143">Chaperone</keyword>
<dbReference type="SUPFAM" id="SSF52540">
    <property type="entry name" value="P-loop containing nucleoside triphosphate hydrolases"/>
    <property type="match status" value="1"/>
</dbReference>
<dbReference type="Pfam" id="PF07724">
    <property type="entry name" value="AAA_2"/>
    <property type="match status" value="1"/>
</dbReference>
<dbReference type="Gene3D" id="3.40.50.300">
    <property type="entry name" value="P-loop containing nucleotide triphosphate hydrolases"/>
    <property type="match status" value="1"/>
</dbReference>
<comment type="subunit">
    <text evidence="6">Component of the ClpX-ClpP complex. Forms a hexameric ring that, in the presence of ATP, binds to fourteen ClpP subunits assembled into a disk-like structure with a central cavity, resembling the structure of eukaryotic proteasomes.</text>
</comment>
<dbReference type="PROSITE" id="PS51902">
    <property type="entry name" value="CLPX_ZB"/>
    <property type="match status" value="1"/>
</dbReference>
<reference evidence="9" key="1">
    <citation type="submission" date="2022-03" db="EMBL/GenBank/DDBJ databases">
        <title>Genome Identification and Characterization of new species Bdellovibrio reynosense LBG001 sp. nov. from a Mexico soil sample.</title>
        <authorList>
            <person name="Camilli A."/>
            <person name="Ajao Y."/>
            <person name="Guo X."/>
        </authorList>
    </citation>
    <scope>NUCLEOTIDE SEQUENCE</scope>
    <source>
        <strain evidence="9">LBG001</strain>
    </source>
</reference>
<keyword evidence="1 6" id="KW-0479">Metal-binding</keyword>
<dbReference type="InterPro" id="IPR046425">
    <property type="entry name" value="ClpX_bact"/>
</dbReference>
<dbReference type="Gene3D" id="6.20.220.10">
    <property type="entry name" value="ClpX chaperone, C4-type zinc finger domain"/>
    <property type="match status" value="1"/>
</dbReference>
<evidence type="ECO:0000256" key="5">
    <source>
        <dbReference type="ARBA" id="ARBA00023186"/>
    </source>
</evidence>
<evidence type="ECO:0000256" key="4">
    <source>
        <dbReference type="ARBA" id="ARBA00022840"/>
    </source>
</evidence>
<dbReference type="InterPro" id="IPR004487">
    <property type="entry name" value="Clp_protease_ATP-bd_su_ClpX"/>
</dbReference>
<dbReference type="InterPro" id="IPR050052">
    <property type="entry name" value="ATP-dep_Clp_protease_ClpX"/>
</dbReference>
<accession>A0ABY4C6J4</accession>
<keyword evidence="2 6" id="KW-0547">Nucleotide-binding</keyword>
<dbReference type="Pfam" id="PF06689">
    <property type="entry name" value="zf-C4_ClpX"/>
    <property type="match status" value="1"/>
</dbReference>
<evidence type="ECO:0000256" key="6">
    <source>
        <dbReference type="HAMAP-Rule" id="MF_00175"/>
    </source>
</evidence>
<dbReference type="EMBL" id="CP093442">
    <property type="protein sequence ID" value="UOF00567.1"/>
    <property type="molecule type" value="Genomic_DNA"/>
</dbReference>
<dbReference type="Gene3D" id="1.10.8.60">
    <property type="match status" value="1"/>
</dbReference>
<dbReference type="PANTHER" id="PTHR48102">
    <property type="entry name" value="ATP-DEPENDENT CLP PROTEASE ATP-BINDING SUBUNIT CLPX-LIKE, MITOCHONDRIAL-RELATED"/>
    <property type="match status" value="1"/>
</dbReference>
<evidence type="ECO:0000256" key="1">
    <source>
        <dbReference type="ARBA" id="ARBA00022723"/>
    </source>
</evidence>
<keyword evidence="9" id="KW-0645">Protease</keyword>
<feature type="binding site" evidence="6 7">
    <location>
        <position position="34"/>
    </location>
    <ligand>
        <name>Zn(2+)</name>
        <dbReference type="ChEBI" id="CHEBI:29105"/>
    </ligand>
</feature>
<feature type="binding site" evidence="6">
    <location>
        <begin position="121"/>
        <end position="128"/>
    </location>
    <ligand>
        <name>ATP</name>
        <dbReference type="ChEBI" id="CHEBI:30616"/>
    </ligand>
</feature>
<sequence>MTTKDTNGALRCSFCGKGQKEVKKLIAGPGVYICDECIDLCNDIIDEEKDRETAVKGTFKVPKPADIKTYLDDYVIGQVQAKKTLAVAVHNHYKRVNSISTGGKKTNDVEMQKSNILLIGPTGSGKTLLAQTIAKILNVPFAMADATTLTEAGYVGEDVENVVLNLLQAADYDVEKAQRGVIYVDEIDKISRKSENPSITRDVSGEGVQQALLKILEGTVANLPPKGGRKHPQQEFIQVDTTNILFIVGGAFVGLDKIIENRTSNKTMGIAADIRTAEEVEKSSNLLAKCEPDDLSKFGLIPEFIGRLPAIAVLGQLDEEALMDILVRPKNAITKQYQKLFSFEGVELKFTDKALRAVAQMALKRKTGARGLRGVLETAMLDIMYDIPSKNNVKEVIIDENVINDGGQPMLVYKTEEEIQAEEEAKKKSSA</sequence>
<dbReference type="SMART" id="SM00994">
    <property type="entry name" value="zf-C4_ClpX"/>
    <property type="match status" value="1"/>
</dbReference>
<dbReference type="GO" id="GO:0005524">
    <property type="term" value="F:ATP binding"/>
    <property type="evidence" value="ECO:0007669"/>
    <property type="project" value="UniProtKB-KW"/>
</dbReference>
<evidence type="ECO:0000259" key="8">
    <source>
        <dbReference type="PROSITE" id="PS51902"/>
    </source>
</evidence>
<name>A0ABY4C6J4_9BACT</name>
<feature type="domain" description="ClpX-type ZB" evidence="8">
    <location>
        <begin position="1"/>
        <end position="53"/>
    </location>
</feature>
<dbReference type="InterPro" id="IPR003959">
    <property type="entry name" value="ATPase_AAA_core"/>
</dbReference>
<evidence type="ECO:0000256" key="7">
    <source>
        <dbReference type="PROSITE-ProRule" id="PRU01250"/>
    </source>
</evidence>
<dbReference type="InterPro" id="IPR038366">
    <property type="entry name" value="Znf_CppX_C4_sf"/>
</dbReference>
<dbReference type="SMART" id="SM01086">
    <property type="entry name" value="ClpB_D2-small"/>
    <property type="match status" value="1"/>
</dbReference>
<feature type="binding site" evidence="6 7">
    <location>
        <position position="37"/>
    </location>
    <ligand>
        <name>Zn(2+)</name>
        <dbReference type="ChEBI" id="CHEBI:29105"/>
    </ligand>
</feature>
<dbReference type="PANTHER" id="PTHR48102:SF7">
    <property type="entry name" value="ATP-DEPENDENT CLP PROTEASE ATP-BINDING SUBUNIT CLPX-LIKE, MITOCHONDRIAL"/>
    <property type="match status" value="1"/>
</dbReference>
<dbReference type="NCBIfam" id="NF003745">
    <property type="entry name" value="PRK05342.1"/>
    <property type="match status" value="1"/>
</dbReference>
<dbReference type="SUPFAM" id="SSF57716">
    <property type="entry name" value="Glucocorticoid receptor-like (DNA-binding domain)"/>
    <property type="match status" value="1"/>
</dbReference>
<feature type="binding site" evidence="6 7">
    <location>
        <position position="15"/>
    </location>
    <ligand>
        <name>Zn(2+)</name>
        <dbReference type="ChEBI" id="CHEBI:29105"/>
    </ligand>
</feature>
<proteinExistence type="inferred from homology"/>
<keyword evidence="3 6" id="KW-0862">Zinc</keyword>
<dbReference type="InterPro" id="IPR059188">
    <property type="entry name" value="Znf_CLPX-like"/>
</dbReference>
<dbReference type="InterPro" id="IPR027417">
    <property type="entry name" value="P-loop_NTPase"/>
</dbReference>
<dbReference type="Pfam" id="PF10431">
    <property type="entry name" value="ClpB_D2-small"/>
    <property type="match status" value="1"/>
</dbReference>
<organism evidence="9 10">
    <name type="scientific">Bdellovibrio reynosensis</name>
    <dbReference type="NCBI Taxonomy" id="2835041"/>
    <lineage>
        <taxon>Bacteria</taxon>
        <taxon>Pseudomonadati</taxon>
        <taxon>Bdellovibrionota</taxon>
        <taxon>Bdellovibrionia</taxon>
        <taxon>Bdellovibrionales</taxon>
        <taxon>Pseudobdellovibrionaceae</taxon>
        <taxon>Bdellovibrio</taxon>
    </lineage>
</organism>
<evidence type="ECO:0000256" key="2">
    <source>
        <dbReference type="ARBA" id="ARBA00022741"/>
    </source>
</evidence>
<dbReference type="SMART" id="SM00382">
    <property type="entry name" value="AAA"/>
    <property type="match status" value="1"/>
</dbReference>
<gene>
    <name evidence="6 9" type="primary">clpX</name>
    <name evidence="9" type="ORF">MNR06_12745</name>
</gene>
<keyword evidence="10" id="KW-1185">Reference proteome</keyword>
<dbReference type="Proteomes" id="UP000830116">
    <property type="component" value="Chromosome"/>
</dbReference>
<dbReference type="CDD" id="cd19497">
    <property type="entry name" value="RecA-like_ClpX"/>
    <property type="match status" value="1"/>
</dbReference>
<dbReference type="HAMAP" id="MF_00175">
    <property type="entry name" value="ClpX"/>
    <property type="match status" value="1"/>
</dbReference>
<comment type="similarity">
    <text evidence="6 7">Belongs to the ClpX chaperone family.</text>
</comment>
<feature type="binding site" evidence="6 7">
    <location>
        <position position="12"/>
    </location>
    <ligand>
        <name>Zn(2+)</name>
        <dbReference type="ChEBI" id="CHEBI:29105"/>
    </ligand>
</feature>
<dbReference type="InterPro" id="IPR003593">
    <property type="entry name" value="AAA+_ATPase"/>
</dbReference>
<dbReference type="GO" id="GO:0008233">
    <property type="term" value="F:peptidase activity"/>
    <property type="evidence" value="ECO:0007669"/>
    <property type="project" value="UniProtKB-KW"/>
</dbReference>
<keyword evidence="4 6" id="KW-0067">ATP-binding</keyword>
<dbReference type="NCBIfam" id="TIGR00382">
    <property type="entry name" value="clpX"/>
    <property type="match status" value="1"/>
</dbReference>
<protein>
    <recommendedName>
        <fullName evidence="6">ATP-dependent Clp protease ATP-binding subunit ClpX</fullName>
    </recommendedName>
</protein>